<dbReference type="EMBL" id="WVUK01000066">
    <property type="protein sequence ID" value="KAF7487583.1"/>
    <property type="molecule type" value="Genomic_DNA"/>
</dbReference>
<dbReference type="GO" id="GO:0005085">
    <property type="term" value="F:guanyl-nucleotide exchange factor activity"/>
    <property type="evidence" value="ECO:0007669"/>
    <property type="project" value="UniProtKB-KW"/>
</dbReference>
<feature type="compositionally biased region" description="Low complexity" evidence="4">
    <location>
        <begin position="160"/>
        <end position="171"/>
    </location>
</feature>
<feature type="domain" description="DEP" evidence="7">
    <location>
        <begin position="258"/>
        <end position="325"/>
    </location>
</feature>
<feature type="domain" description="Cyclic nucleotide-binding" evidence="6">
    <location>
        <begin position="399"/>
        <end position="500"/>
    </location>
</feature>
<dbReference type="PANTHER" id="PTHR23113:SF327">
    <property type="entry name" value="EXCHANGE PROTEIN DIRECTLY ACTIVATED BY CAMP, ISOFORM E"/>
    <property type="match status" value="1"/>
</dbReference>
<dbReference type="CDD" id="cd00038">
    <property type="entry name" value="CAP_ED"/>
    <property type="match status" value="2"/>
</dbReference>
<keyword evidence="12" id="KW-1185">Reference proteome</keyword>
<dbReference type="InterPro" id="IPR000159">
    <property type="entry name" value="RA_dom"/>
</dbReference>
<dbReference type="CDD" id="cd00155">
    <property type="entry name" value="RasGEF"/>
    <property type="match status" value="1"/>
</dbReference>
<dbReference type="OrthoDB" id="21144at2759"/>
<feature type="domain" description="Ras-GEF" evidence="5">
    <location>
        <begin position="836"/>
        <end position="1080"/>
    </location>
</feature>
<evidence type="ECO:0000313" key="10">
    <source>
        <dbReference type="EMBL" id="KAF7487583.1"/>
    </source>
</evidence>
<feature type="domain" description="N-terminal Ras-GEF" evidence="9">
    <location>
        <begin position="537"/>
        <end position="673"/>
    </location>
</feature>
<dbReference type="InterPro" id="IPR008937">
    <property type="entry name" value="Ras-like_GEF"/>
</dbReference>
<evidence type="ECO:0000256" key="2">
    <source>
        <dbReference type="ARBA" id="ARBA00022658"/>
    </source>
</evidence>
<comment type="similarity">
    <text evidence="1">Belongs to the RAPGEF2 family.</text>
</comment>
<dbReference type="Pfam" id="PF00788">
    <property type="entry name" value="RA"/>
    <property type="match status" value="1"/>
</dbReference>
<dbReference type="InterPro" id="IPR023578">
    <property type="entry name" value="Ras_GEF_dom_sf"/>
</dbReference>
<evidence type="ECO:0000259" key="9">
    <source>
        <dbReference type="PROSITE" id="PS50212"/>
    </source>
</evidence>
<dbReference type="InterPro" id="IPR000651">
    <property type="entry name" value="Ras-like_Gua-exchang_fac_N"/>
</dbReference>
<protein>
    <submittedName>
        <fullName evidence="10">Rap guanine nucleotide exchange factor 4</fullName>
    </submittedName>
</protein>
<dbReference type="Gene3D" id="3.10.20.90">
    <property type="entry name" value="Phosphatidylinositol 3-kinase Catalytic Subunit, Chain A, domain 1"/>
    <property type="match status" value="1"/>
</dbReference>
<dbReference type="SUPFAM" id="SSF54236">
    <property type="entry name" value="Ubiquitin-like"/>
    <property type="match status" value="1"/>
</dbReference>
<dbReference type="InterPro" id="IPR019804">
    <property type="entry name" value="Ras_G-nucl-exch_fac_CS"/>
</dbReference>
<dbReference type="PROSITE" id="PS50186">
    <property type="entry name" value="DEP"/>
    <property type="match status" value="1"/>
</dbReference>
<dbReference type="InterPro" id="IPR036964">
    <property type="entry name" value="RASGEF_cat_dom_sf"/>
</dbReference>
<dbReference type="InterPro" id="IPR001895">
    <property type="entry name" value="RASGEF_cat_dom"/>
</dbReference>
<dbReference type="PROSITE" id="PS50042">
    <property type="entry name" value="CNMP_BINDING_3"/>
    <property type="match status" value="2"/>
</dbReference>
<dbReference type="Gene3D" id="2.60.120.10">
    <property type="entry name" value="Jelly Rolls"/>
    <property type="match status" value="2"/>
</dbReference>
<evidence type="ECO:0000259" key="5">
    <source>
        <dbReference type="PROSITE" id="PS50009"/>
    </source>
</evidence>
<reference evidence="12" key="1">
    <citation type="journal article" date="2020" name="PLoS Negl. Trop. Dis.">
        <title>High-quality nuclear genome for Sarcoptes scabiei-A critical resource for a neglected parasite.</title>
        <authorList>
            <person name="Korhonen P.K."/>
            <person name="Gasser R.B."/>
            <person name="Ma G."/>
            <person name="Wang T."/>
            <person name="Stroehlein A.J."/>
            <person name="Young N.D."/>
            <person name="Ang C.S."/>
            <person name="Fernando D.D."/>
            <person name="Lu H.C."/>
            <person name="Taylor S."/>
            <person name="Reynolds S.L."/>
            <person name="Mofiz E."/>
            <person name="Najaraj S.H."/>
            <person name="Gowda H."/>
            <person name="Madugundu A."/>
            <person name="Renuse S."/>
            <person name="Holt D."/>
            <person name="Pandey A."/>
            <person name="Papenfuss A.T."/>
            <person name="Fischer K."/>
        </authorList>
    </citation>
    <scope>NUCLEOTIDE SEQUENCE [LARGE SCALE GENOMIC DNA]</scope>
</reference>
<dbReference type="SMART" id="SM00049">
    <property type="entry name" value="DEP"/>
    <property type="match status" value="1"/>
</dbReference>
<dbReference type="Gene3D" id="1.10.10.10">
    <property type="entry name" value="Winged helix-like DNA-binding domain superfamily/Winged helix DNA-binding domain"/>
    <property type="match status" value="1"/>
</dbReference>
<gene>
    <name evidence="10" type="ORF">SSS_4632</name>
</gene>
<accession>A0A834R564</accession>
<dbReference type="Proteomes" id="UP000070412">
    <property type="component" value="Unassembled WGS sequence"/>
</dbReference>
<dbReference type="SMART" id="SM00100">
    <property type="entry name" value="cNMP"/>
    <property type="match status" value="2"/>
</dbReference>
<evidence type="ECO:0000313" key="11">
    <source>
        <dbReference type="EnsemblMetazoa" id="KAF7487583.1"/>
    </source>
</evidence>
<dbReference type="Pfam" id="PF00617">
    <property type="entry name" value="RasGEF"/>
    <property type="match status" value="1"/>
</dbReference>
<evidence type="ECO:0000259" key="6">
    <source>
        <dbReference type="PROSITE" id="PS50042"/>
    </source>
</evidence>
<evidence type="ECO:0000256" key="1">
    <source>
        <dbReference type="ARBA" id="ARBA00010829"/>
    </source>
</evidence>
<dbReference type="PROSITE" id="PS50200">
    <property type="entry name" value="RA"/>
    <property type="match status" value="1"/>
</dbReference>
<dbReference type="SMART" id="SM00147">
    <property type="entry name" value="RasGEF"/>
    <property type="match status" value="1"/>
</dbReference>
<dbReference type="PROSITE" id="PS50212">
    <property type="entry name" value="RASGEF_NTER"/>
    <property type="match status" value="1"/>
</dbReference>
<keyword evidence="2 3" id="KW-0344">Guanine-nucleotide releasing factor</keyword>
<dbReference type="Gene3D" id="1.10.840.10">
    <property type="entry name" value="Ras guanine-nucleotide exchange factors catalytic domain"/>
    <property type="match status" value="1"/>
</dbReference>
<dbReference type="InterPro" id="IPR014710">
    <property type="entry name" value="RmlC-like_jellyroll"/>
</dbReference>
<reference evidence="10" key="2">
    <citation type="submission" date="2020-01" db="EMBL/GenBank/DDBJ databases">
        <authorList>
            <person name="Korhonen P.K.K."/>
            <person name="Guangxu M.G."/>
            <person name="Wang T.W."/>
            <person name="Stroehlein A.J.S."/>
            <person name="Young N.D."/>
            <person name="Ang C.-S.A."/>
            <person name="Fernando D.W.F."/>
            <person name="Lu H.L."/>
            <person name="Taylor S.T."/>
            <person name="Ehtesham M.E.M."/>
            <person name="Najaraj S.H.N."/>
            <person name="Harsha G.H.G."/>
            <person name="Madugundu A.M."/>
            <person name="Renuse S.R."/>
            <person name="Holt D.H."/>
            <person name="Pandey A.P."/>
            <person name="Papenfuss A.P."/>
            <person name="Gasser R.B.G."/>
            <person name="Fischer K.F."/>
        </authorList>
    </citation>
    <scope>NUCLEOTIDE SEQUENCE</scope>
    <source>
        <strain evidence="10">SSS_KF_BRIS2020</strain>
    </source>
</reference>
<dbReference type="Gene3D" id="1.20.870.10">
    <property type="entry name" value="Son of sevenless (SoS) protein Chain: S domain 1"/>
    <property type="match status" value="1"/>
</dbReference>
<reference evidence="11" key="3">
    <citation type="submission" date="2022-06" db="UniProtKB">
        <authorList>
            <consortium name="EnsemblMetazoa"/>
        </authorList>
    </citation>
    <scope>IDENTIFICATION</scope>
</reference>
<dbReference type="InterPro" id="IPR018490">
    <property type="entry name" value="cNMP-bd_dom_sf"/>
</dbReference>
<name>A0A834R564_SARSC</name>
<dbReference type="InterPro" id="IPR029071">
    <property type="entry name" value="Ubiquitin-like_domsf"/>
</dbReference>
<dbReference type="EnsemblMetazoa" id="SSS_4632s_mrna">
    <property type="protein sequence ID" value="KAF7487583.1"/>
    <property type="gene ID" value="SSS_4632"/>
</dbReference>
<sequence>MLAEWIKSLDKKTTERTDEDLEIIYKKLKTLKLFRRVHPSVIQQFCFVAIIEHIEKGVMLYKQGDEALNWYLLVYGSLDVQITHTGKRKDVVTVCTLGSGTAFGEYVLNDGLHSVSVVSNEPCTLLRVPKQSFRDIWQKSSQFMEEIITPSFSLPDVEPNSKSQPSSKKNSLANDSIDQSQQQQQQSQQSENELLENETKQEFEAKSSNDVIEGFKEIKMSENLVKLMHAGWIIRSMISQTAPHLIRDRKHPSTSEIFDKCFIGSELTDWLINITVSSNRVKVRSRKQAESIYQVLFEKKIIYAVYPSDEMNSFLDRYAFYRFCFDDVIDERMQTLLNLFQQNIPLDDNRIYDYLYENLTFLLHLAPQATLRQILRKRPENRTEDEIDIVYEEIMNIKAFSHLSNSVKKELSGVIAFESYEQKSTILFKQGDRGTCWYIILKGSVNVVIASKGIVCTLHEGDDFGKLALVNEAPRAATIITNEPDCQFLRVDKVHFDRILKDNEASIVRLKECGKEVLILQKMSIKQLKNEGQPSHFKYMVMAGTPEKVIDYLLETRMNNNNNSEEQFNKENLFEDFLLTFPIFITWKQMTNSLLRHYKIDELNFRQMEDYIIDNKKRVTRFIMLWYRISQDSFLNSQTTGHFLDELIDLLDKDNLKHNNQFEAELNSLKSIKETKEMYNMHLQMRGPIIYNADHSNSVHWMSNFNETFLPKTSNDFKRIFKLKAIKESDETICRVYCADHTYTTLKITMDTKAEIIKNQAAEKLNLDNRMDYSLVELKSDNERYVYNETEYNVATTLSLNGRIFISHKDHLDALTTLPEQEGPTIGSMFKLESFSSQEIAYFLTNSTWDLFTNVHPYEFIYVVFGRHNFKAITSNLDLCRRTFNELQYWAITEVLLEKSLSRRVQILKKLIKIAGYCKEYKNLNAFFAIIIGLSNVAVSRLTQTWEKLHNKVKRIFTQYESLIDSSRNYRRYRLLLAKVDPPYIPFIPLLIKDMTIVHEGNKTFVDQGLVNFEKMHLLAQTLRMIQDCRLGSFQLESPRNLTSIKKMNFTNVLQEYFEQMRVIDNQKRLMQLSYCLEHRKL</sequence>
<dbReference type="SUPFAM" id="SSF46785">
    <property type="entry name" value="Winged helix' DNA-binding domain"/>
    <property type="match status" value="1"/>
</dbReference>
<feature type="domain" description="Cyclic nucleotide-binding" evidence="6">
    <location>
        <begin position="33"/>
        <end position="136"/>
    </location>
</feature>
<evidence type="ECO:0000259" key="7">
    <source>
        <dbReference type="PROSITE" id="PS50186"/>
    </source>
</evidence>
<dbReference type="InterPro" id="IPR000591">
    <property type="entry name" value="DEP_dom"/>
</dbReference>
<dbReference type="PROSITE" id="PS00720">
    <property type="entry name" value="RASGEF"/>
    <property type="match status" value="1"/>
</dbReference>
<proteinExistence type="inferred from homology"/>
<feature type="compositionally biased region" description="Low complexity" evidence="4">
    <location>
        <begin position="179"/>
        <end position="190"/>
    </location>
</feature>
<dbReference type="InterPro" id="IPR036388">
    <property type="entry name" value="WH-like_DNA-bd_sf"/>
</dbReference>
<evidence type="ECO:0000256" key="4">
    <source>
        <dbReference type="SAM" id="MobiDB-lite"/>
    </source>
</evidence>
<dbReference type="Pfam" id="PF00027">
    <property type="entry name" value="cNMP_binding"/>
    <property type="match status" value="2"/>
</dbReference>
<feature type="region of interest" description="Disordered" evidence="4">
    <location>
        <begin position="154"/>
        <end position="203"/>
    </location>
</feature>
<dbReference type="SUPFAM" id="SSF48366">
    <property type="entry name" value="Ras GEF"/>
    <property type="match status" value="1"/>
</dbReference>
<feature type="domain" description="Ras-associating" evidence="8">
    <location>
        <begin position="730"/>
        <end position="811"/>
    </location>
</feature>
<dbReference type="GO" id="GO:0007265">
    <property type="term" value="P:Ras protein signal transduction"/>
    <property type="evidence" value="ECO:0007669"/>
    <property type="project" value="TreeGrafter"/>
</dbReference>
<dbReference type="SUPFAM" id="SSF51206">
    <property type="entry name" value="cAMP-binding domain-like"/>
    <property type="match status" value="2"/>
</dbReference>
<evidence type="ECO:0000313" key="12">
    <source>
        <dbReference type="Proteomes" id="UP000070412"/>
    </source>
</evidence>
<dbReference type="GO" id="GO:0005886">
    <property type="term" value="C:plasma membrane"/>
    <property type="evidence" value="ECO:0007669"/>
    <property type="project" value="TreeGrafter"/>
</dbReference>
<dbReference type="PROSITE" id="PS50009">
    <property type="entry name" value="RASGEF_CAT"/>
    <property type="match status" value="1"/>
</dbReference>
<evidence type="ECO:0000256" key="3">
    <source>
        <dbReference type="PROSITE-ProRule" id="PRU00168"/>
    </source>
</evidence>
<dbReference type="Pfam" id="PF00610">
    <property type="entry name" value="DEP"/>
    <property type="match status" value="1"/>
</dbReference>
<dbReference type="InterPro" id="IPR036390">
    <property type="entry name" value="WH_DNA-bd_sf"/>
</dbReference>
<dbReference type="AlphaFoldDB" id="A0A834R564"/>
<organism evidence="10">
    <name type="scientific">Sarcoptes scabiei</name>
    <name type="common">Itch mite</name>
    <name type="synonym">Acarus scabiei</name>
    <dbReference type="NCBI Taxonomy" id="52283"/>
    <lineage>
        <taxon>Eukaryota</taxon>
        <taxon>Metazoa</taxon>
        <taxon>Ecdysozoa</taxon>
        <taxon>Arthropoda</taxon>
        <taxon>Chelicerata</taxon>
        <taxon>Arachnida</taxon>
        <taxon>Acari</taxon>
        <taxon>Acariformes</taxon>
        <taxon>Sarcoptiformes</taxon>
        <taxon>Astigmata</taxon>
        <taxon>Psoroptidia</taxon>
        <taxon>Sarcoptoidea</taxon>
        <taxon>Sarcoptidae</taxon>
        <taxon>Sarcoptinae</taxon>
        <taxon>Sarcoptes</taxon>
    </lineage>
</organism>
<dbReference type="PANTHER" id="PTHR23113">
    <property type="entry name" value="GUANINE NUCLEOTIDE EXCHANGE FACTOR"/>
    <property type="match status" value="1"/>
</dbReference>
<evidence type="ECO:0000259" key="8">
    <source>
        <dbReference type="PROSITE" id="PS50200"/>
    </source>
</evidence>
<dbReference type="InterPro" id="IPR000595">
    <property type="entry name" value="cNMP-bd_dom"/>
</dbReference>